<evidence type="ECO:0000313" key="4">
    <source>
        <dbReference type="EMBL" id="BDD87962.1"/>
    </source>
</evidence>
<dbReference type="PANTHER" id="PTHR47691:SF3">
    <property type="entry name" value="HTH-TYPE TRANSCRIPTIONAL REGULATOR RV0890C-RELATED"/>
    <property type="match status" value="1"/>
</dbReference>
<evidence type="ECO:0000313" key="5">
    <source>
        <dbReference type="Proteomes" id="UP000830055"/>
    </source>
</evidence>
<dbReference type="EMBL" id="AP025516">
    <property type="protein sequence ID" value="BDD87962.1"/>
    <property type="molecule type" value="Genomic_DNA"/>
</dbReference>
<dbReference type="InterPro" id="IPR016032">
    <property type="entry name" value="Sig_transdc_resp-reg_C-effctor"/>
</dbReference>
<dbReference type="InterPro" id="IPR036388">
    <property type="entry name" value="WH-like_DNA-bd_sf"/>
</dbReference>
<evidence type="ECO:0000256" key="1">
    <source>
        <dbReference type="ARBA" id="ARBA00023125"/>
    </source>
</evidence>
<dbReference type="PANTHER" id="PTHR47691">
    <property type="entry name" value="REGULATOR-RELATED"/>
    <property type="match status" value="1"/>
</dbReference>
<reference evidence="4 5" key="1">
    <citation type="submission" date="2022-01" db="EMBL/GenBank/DDBJ databases">
        <title>Desulfofustis limnae sp. nov., a novel mesophilic sulfate-reducing bacterium isolated from marsh soil.</title>
        <authorList>
            <person name="Watanabe M."/>
            <person name="Takahashi A."/>
            <person name="Kojima H."/>
            <person name="Fukui M."/>
        </authorList>
    </citation>
    <scope>NUCLEOTIDE SEQUENCE [LARGE SCALE GENOMIC DNA]</scope>
    <source>
        <strain evidence="4 5">PPLL</strain>
    </source>
</reference>
<dbReference type="Gene3D" id="1.10.10.10">
    <property type="entry name" value="Winged helix-like DNA-binding domain superfamily/Winged helix DNA-binding domain"/>
    <property type="match status" value="1"/>
</dbReference>
<dbReference type="SUPFAM" id="SSF52540">
    <property type="entry name" value="P-loop containing nucleoside triphosphate hydrolases"/>
    <property type="match status" value="1"/>
</dbReference>
<dbReference type="SMART" id="SM00862">
    <property type="entry name" value="Trans_reg_C"/>
    <property type="match status" value="1"/>
</dbReference>
<proteinExistence type="predicted"/>
<dbReference type="InterPro" id="IPR001867">
    <property type="entry name" value="OmpR/PhoB-type_DNA-bd"/>
</dbReference>
<feature type="DNA-binding region" description="OmpR/PhoB-type" evidence="2">
    <location>
        <begin position="21"/>
        <end position="119"/>
    </location>
</feature>
<dbReference type="InterPro" id="IPR027417">
    <property type="entry name" value="P-loop_NTPase"/>
</dbReference>
<dbReference type="Gene3D" id="3.40.50.300">
    <property type="entry name" value="P-loop containing nucleotide triphosphate hydrolases"/>
    <property type="match status" value="1"/>
</dbReference>
<dbReference type="Pfam" id="PF00486">
    <property type="entry name" value="Trans_reg_C"/>
    <property type="match status" value="1"/>
</dbReference>
<gene>
    <name evidence="4" type="ORF">DPPLL_23270</name>
</gene>
<dbReference type="Proteomes" id="UP000830055">
    <property type="component" value="Chromosome"/>
</dbReference>
<accession>A0ABN6M931</accession>
<keyword evidence="5" id="KW-1185">Reference proteome</keyword>
<sequence length="232" mass="25967">MFMSADFYGATTRLLKMALFKVPFRFGDYSFVPETGELISADNRVILTKKDSEVLDCLLRHGNELVNKEVIYKSVWENTVVSETVLRACIKRLRKTLGDDHQFPTYIETMKGRGYRLLPSIERLPSVHKHCKSACNNDLLRAGIRVKDELPAIPSPVPFVGRKQALEVLEKNLTEVLNGKARTVFVSGKAGMGKTELIKRFVSSISGLDKVNVITGQGFKIAESRDAYSPIS</sequence>
<dbReference type="CDD" id="cd00383">
    <property type="entry name" value="trans_reg_C"/>
    <property type="match status" value="1"/>
</dbReference>
<name>A0ABN6M931_9BACT</name>
<evidence type="ECO:0000256" key="2">
    <source>
        <dbReference type="PROSITE-ProRule" id="PRU01091"/>
    </source>
</evidence>
<organism evidence="4 5">
    <name type="scientific">Desulfofustis limnaeus</name>
    <dbReference type="NCBI Taxonomy" id="2740163"/>
    <lineage>
        <taxon>Bacteria</taxon>
        <taxon>Pseudomonadati</taxon>
        <taxon>Thermodesulfobacteriota</taxon>
        <taxon>Desulfobulbia</taxon>
        <taxon>Desulfobulbales</taxon>
        <taxon>Desulfocapsaceae</taxon>
        <taxon>Desulfofustis</taxon>
    </lineage>
</organism>
<evidence type="ECO:0000259" key="3">
    <source>
        <dbReference type="PROSITE" id="PS51755"/>
    </source>
</evidence>
<keyword evidence="1 2" id="KW-0238">DNA-binding</keyword>
<protein>
    <recommendedName>
        <fullName evidence="3">OmpR/PhoB-type domain-containing protein</fullName>
    </recommendedName>
</protein>
<dbReference type="PROSITE" id="PS51755">
    <property type="entry name" value="OMPR_PHOB"/>
    <property type="match status" value="1"/>
</dbReference>
<dbReference type="SUPFAM" id="SSF46894">
    <property type="entry name" value="C-terminal effector domain of the bipartite response regulators"/>
    <property type="match status" value="1"/>
</dbReference>
<feature type="domain" description="OmpR/PhoB-type" evidence="3">
    <location>
        <begin position="21"/>
        <end position="119"/>
    </location>
</feature>